<evidence type="ECO:0000256" key="5">
    <source>
        <dbReference type="ARBA" id="ARBA00023274"/>
    </source>
</evidence>
<dbReference type="EMBL" id="AP028055">
    <property type="protein sequence ID" value="BEG99553.1"/>
    <property type="molecule type" value="Genomic_DNA"/>
</dbReference>
<evidence type="ECO:0000256" key="4">
    <source>
        <dbReference type="ARBA" id="ARBA00022980"/>
    </source>
</evidence>
<dbReference type="InterPro" id="IPR020594">
    <property type="entry name" value="Ribosomal_bL9_bac/chp"/>
</dbReference>
<evidence type="ECO:0000256" key="6">
    <source>
        <dbReference type="ARBA" id="ARBA00035292"/>
    </source>
</evidence>
<dbReference type="Pfam" id="PF03948">
    <property type="entry name" value="Ribosomal_L9_C"/>
    <property type="match status" value="1"/>
</dbReference>
<dbReference type="InterPro" id="IPR020070">
    <property type="entry name" value="Ribosomal_bL9_N"/>
</dbReference>
<reference evidence="10 11" key="1">
    <citation type="submission" date="2023-04" db="EMBL/GenBank/DDBJ databases">
        <title>Draft genome sequence of acteroides sedimenti strain YN3PY1.</title>
        <authorList>
            <person name="Yoshida N."/>
        </authorList>
    </citation>
    <scope>NUCLEOTIDE SEQUENCE [LARGE SCALE GENOMIC DNA]</scope>
    <source>
        <strain evidence="10 11">YN3PY1</strain>
    </source>
</reference>
<dbReference type="NCBIfam" id="TIGR00158">
    <property type="entry name" value="L9"/>
    <property type="match status" value="1"/>
</dbReference>
<evidence type="ECO:0000313" key="11">
    <source>
        <dbReference type="Proteomes" id="UP001496674"/>
    </source>
</evidence>
<evidence type="ECO:0000259" key="9">
    <source>
        <dbReference type="PROSITE" id="PS00651"/>
    </source>
</evidence>
<evidence type="ECO:0000256" key="1">
    <source>
        <dbReference type="ARBA" id="ARBA00010605"/>
    </source>
</evidence>
<feature type="domain" description="Ribosomal protein L9" evidence="9">
    <location>
        <begin position="13"/>
        <end position="40"/>
    </location>
</feature>
<proteinExistence type="inferred from homology"/>
<evidence type="ECO:0000256" key="3">
    <source>
        <dbReference type="ARBA" id="ARBA00022884"/>
    </source>
</evidence>
<organism evidence="10 11">
    <name type="scientific">Bacteroides sedimenti</name>
    <dbReference type="NCBI Taxonomy" id="2136147"/>
    <lineage>
        <taxon>Bacteria</taxon>
        <taxon>Pseudomonadati</taxon>
        <taxon>Bacteroidota</taxon>
        <taxon>Bacteroidia</taxon>
        <taxon>Bacteroidales</taxon>
        <taxon>Bacteroidaceae</taxon>
        <taxon>Bacteroides</taxon>
    </lineage>
</organism>
<evidence type="ECO:0000256" key="2">
    <source>
        <dbReference type="ARBA" id="ARBA00022730"/>
    </source>
</evidence>
<protein>
    <recommendedName>
        <fullName evidence="6 7">Large ribosomal subunit protein bL9</fullName>
    </recommendedName>
</protein>
<dbReference type="InterPro" id="IPR000244">
    <property type="entry name" value="Ribosomal_bL9"/>
</dbReference>
<evidence type="ECO:0000256" key="7">
    <source>
        <dbReference type="HAMAP-Rule" id="MF_00503"/>
    </source>
</evidence>
<dbReference type="InterPro" id="IPR036791">
    <property type="entry name" value="Ribosomal_bL9_C_sf"/>
</dbReference>
<keyword evidence="10" id="KW-0808">Transferase</keyword>
<keyword evidence="2 7" id="KW-0699">rRNA-binding</keyword>
<comment type="function">
    <text evidence="7">Binds to the 23S rRNA.</text>
</comment>
<dbReference type="HAMAP" id="MF_00503">
    <property type="entry name" value="Ribosomal_bL9"/>
    <property type="match status" value="1"/>
</dbReference>
<dbReference type="PANTHER" id="PTHR21368">
    <property type="entry name" value="50S RIBOSOMAL PROTEIN L9"/>
    <property type="match status" value="1"/>
</dbReference>
<keyword evidence="8" id="KW-0175">Coiled coil</keyword>
<dbReference type="GO" id="GO:0005840">
    <property type="term" value="C:ribosome"/>
    <property type="evidence" value="ECO:0007669"/>
    <property type="project" value="UniProtKB-KW"/>
</dbReference>
<dbReference type="SUPFAM" id="SSF55653">
    <property type="entry name" value="Ribosomal protein L9 C-domain"/>
    <property type="match status" value="1"/>
</dbReference>
<accession>A0ABN6ZAW8</accession>
<keyword evidence="5 7" id="KW-0687">Ribonucleoprotein</keyword>
<dbReference type="InterPro" id="IPR036935">
    <property type="entry name" value="Ribosomal_bL9_N_sf"/>
</dbReference>
<dbReference type="Gene3D" id="3.10.430.100">
    <property type="entry name" value="Ribosomal protein L9, C-terminal domain"/>
    <property type="match status" value="1"/>
</dbReference>
<dbReference type="Gene3D" id="3.40.5.10">
    <property type="entry name" value="Ribosomal protein L9, N-terminal domain"/>
    <property type="match status" value="1"/>
</dbReference>
<keyword evidence="11" id="KW-1185">Reference proteome</keyword>
<keyword evidence="3 7" id="KW-0694">RNA-binding</keyword>
<sequence>MEIILKEDVVNLGYKNDIVTVKSGYGRNFLIPTGKAVIATPSAKKMLAEDLKQRAHKLEKIKNDAEELAAKLKEVSLTIATKVSSTGTIFGSVSNIQIAEALAKLGFEIDRKIIVVKDSVKEVGSYQAVVKLHKEVSVEIPFEVIAEE</sequence>
<keyword evidence="4 7" id="KW-0689">Ribosomal protein</keyword>
<dbReference type="Proteomes" id="UP001496674">
    <property type="component" value="Chromosome"/>
</dbReference>
<name>A0ABN6ZAW8_9BACE</name>
<dbReference type="InterPro" id="IPR020069">
    <property type="entry name" value="Ribosomal_bL9_C"/>
</dbReference>
<dbReference type="RefSeq" id="WP_353330190.1">
    <property type="nucleotide sequence ID" value="NZ_AP028055.1"/>
</dbReference>
<dbReference type="InterPro" id="IPR009027">
    <property type="entry name" value="Ribosomal_bL9/RNase_H1_N"/>
</dbReference>
<gene>
    <name evidence="7 10" type="primary">rplI</name>
    <name evidence="10" type="ORF">BSYN_18180</name>
</gene>
<dbReference type="PROSITE" id="PS00651">
    <property type="entry name" value="RIBOSOMAL_L9"/>
    <property type="match status" value="1"/>
</dbReference>
<feature type="coiled-coil region" evidence="8">
    <location>
        <begin position="48"/>
        <end position="78"/>
    </location>
</feature>
<dbReference type="SUPFAM" id="SSF55658">
    <property type="entry name" value="L9 N-domain-like"/>
    <property type="match status" value="1"/>
</dbReference>
<evidence type="ECO:0000256" key="8">
    <source>
        <dbReference type="SAM" id="Coils"/>
    </source>
</evidence>
<dbReference type="Pfam" id="PF01281">
    <property type="entry name" value="Ribosomal_L9_N"/>
    <property type="match status" value="1"/>
</dbReference>
<evidence type="ECO:0000313" key="10">
    <source>
        <dbReference type="EMBL" id="BEG99553.1"/>
    </source>
</evidence>
<comment type="similarity">
    <text evidence="1 7">Belongs to the bacterial ribosomal protein bL9 family.</text>
</comment>
<dbReference type="GO" id="GO:0016740">
    <property type="term" value="F:transferase activity"/>
    <property type="evidence" value="ECO:0007669"/>
    <property type="project" value="UniProtKB-KW"/>
</dbReference>